<dbReference type="PANTHER" id="PTHR11552">
    <property type="entry name" value="GLUCOSE-METHANOL-CHOLINE GMC OXIDOREDUCTASE"/>
    <property type="match status" value="1"/>
</dbReference>
<comment type="caution">
    <text evidence="4">The sequence shown here is derived from an EMBL/GenBank/DDBJ whole genome shotgun (WGS) entry which is preliminary data.</text>
</comment>
<accession>A0A8H6S5I5</accession>
<dbReference type="GO" id="GO:0050660">
    <property type="term" value="F:flavin adenine dinucleotide binding"/>
    <property type="evidence" value="ECO:0007669"/>
    <property type="project" value="InterPro"/>
</dbReference>
<comment type="similarity">
    <text evidence="2">Belongs to the GMC oxidoreductase family.</text>
</comment>
<evidence type="ECO:0000256" key="2">
    <source>
        <dbReference type="ARBA" id="ARBA00010790"/>
    </source>
</evidence>
<dbReference type="Pfam" id="PF05199">
    <property type="entry name" value="GMC_oxred_C"/>
    <property type="match status" value="1"/>
</dbReference>
<dbReference type="InterPro" id="IPR012132">
    <property type="entry name" value="GMC_OxRdtase"/>
</dbReference>
<dbReference type="GeneID" id="59350810"/>
<evidence type="ECO:0000313" key="5">
    <source>
        <dbReference type="Proteomes" id="UP000636479"/>
    </source>
</evidence>
<gene>
    <name evidence="4" type="ORF">MIND_01177900</name>
</gene>
<proteinExistence type="inferred from homology"/>
<dbReference type="SUPFAM" id="SSF54373">
    <property type="entry name" value="FAD-linked reductases, C-terminal domain"/>
    <property type="match status" value="1"/>
</dbReference>
<reference evidence="4" key="1">
    <citation type="submission" date="2020-05" db="EMBL/GenBank/DDBJ databases">
        <title>Mycena genomes resolve the evolution of fungal bioluminescence.</title>
        <authorList>
            <person name="Tsai I.J."/>
        </authorList>
    </citation>
    <scope>NUCLEOTIDE SEQUENCE</scope>
    <source>
        <strain evidence="4">171206Taipei</strain>
    </source>
</reference>
<evidence type="ECO:0000259" key="3">
    <source>
        <dbReference type="Pfam" id="PF05199"/>
    </source>
</evidence>
<evidence type="ECO:0000313" key="4">
    <source>
        <dbReference type="EMBL" id="KAF7292792.1"/>
    </source>
</evidence>
<dbReference type="Proteomes" id="UP000636479">
    <property type="component" value="Unassembled WGS sequence"/>
</dbReference>
<protein>
    <submittedName>
        <fullName evidence="4">Alcohol oxidase</fullName>
    </submittedName>
</protein>
<keyword evidence="5" id="KW-1185">Reference proteome</keyword>
<dbReference type="AlphaFoldDB" id="A0A8H6S5I5"/>
<dbReference type="PANTHER" id="PTHR11552:SF219">
    <property type="entry name" value="GLUCOSE-METHANOL-CHOLINE OXIDOREDUCTASE N-TERMINAL DOMAIN-CONTAINING PROTEIN"/>
    <property type="match status" value="1"/>
</dbReference>
<feature type="domain" description="Glucose-methanol-choline oxidoreductase C-terminal" evidence="3">
    <location>
        <begin position="29"/>
        <end position="161"/>
    </location>
</feature>
<dbReference type="OrthoDB" id="269227at2759"/>
<dbReference type="InterPro" id="IPR007867">
    <property type="entry name" value="GMC_OxRtase_C"/>
</dbReference>
<sequence>MVIAASTFIEGPAPTVGLLSFLIAMLQSKSTGSVRLKSADPHARPQVDLGFLQHPEDMETLRKAIFLSTRIAAQVAKTGYLMKAYDVPASDSPGDVDSFIRSKVATVYHYASTCKMGKRELGGVVDDQLRVYGVKGLRVCDASVFPCVTTAHTMAPVMAMAERCADLIKQTQKY</sequence>
<evidence type="ECO:0000256" key="1">
    <source>
        <dbReference type="ARBA" id="ARBA00001974"/>
    </source>
</evidence>
<dbReference type="GO" id="GO:0016614">
    <property type="term" value="F:oxidoreductase activity, acting on CH-OH group of donors"/>
    <property type="evidence" value="ECO:0007669"/>
    <property type="project" value="InterPro"/>
</dbReference>
<dbReference type="InterPro" id="IPR036188">
    <property type="entry name" value="FAD/NAD-bd_sf"/>
</dbReference>
<dbReference type="SUPFAM" id="SSF51905">
    <property type="entry name" value="FAD/NAD(P)-binding domain"/>
    <property type="match status" value="1"/>
</dbReference>
<organism evidence="4 5">
    <name type="scientific">Mycena indigotica</name>
    <dbReference type="NCBI Taxonomy" id="2126181"/>
    <lineage>
        <taxon>Eukaryota</taxon>
        <taxon>Fungi</taxon>
        <taxon>Dikarya</taxon>
        <taxon>Basidiomycota</taxon>
        <taxon>Agaricomycotina</taxon>
        <taxon>Agaricomycetes</taxon>
        <taxon>Agaricomycetidae</taxon>
        <taxon>Agaricales</taxon>
        <taxon>Marasmiineae</taxon>
        <taxon>Mycenaceae</taxon>
        <taxon>Mycena</taxon>
    </lineage>
</organism>
<dbReference type="EMBL" id="JACAZF010000011">
    <property type="protein sequence ID" value="KAF7292792.1"/>
    <property type="molecule type" value="Genomic_DNA"/>
</dbReference>
<comment type="cofactor">
    <cofactor evidence="1">
        <name>FAD</name>
        <dbReference type="ChEBI" id="CHEBI:57692"/>
    </cofactor>
</comment>
<name>A0A8H6S5I5_9AGAR</name>
<dbReference type="Gene3D" id="3.50.50.60">
    <property type="entry name" value="FAD/NAD(P)-binding domain"/>
    <property type="match status" value="1"/>
</dbReference>
<dbReference type="RefSeq" id="XP_037215220.1">
    <property type="nucleotide sequence ID" value="XM_037368294.1"/>
</dbReference>